<name>A0A2U8VYM0_9HYPH</name>
<dbReference type="Gene3D" id="1.10.760.10">
    <property type="entry name" value="Cytochrome c-like domain"/>
    <property type="match status" value="1"/>
</dbReference>
<evidence type="ECO:0000313" key="2">
    <source>
        <dbReference type="EMBL" id="AWN38461.1"/>
    </source>
</evidence>
<dbReference type="GO" id="GO:0009055">
    <property type="term" value="F:electron transfer activity"/>
    <property type="evidence" value="ECO:0007669"/>
    <property type="project" value="InterPro"/>
</dbReference>
<evidence type="ECO:0000313" key="3">
    <source>
        <dbReference type="Proteomes" id="UP000246058"/>
    </source>
</evidence>
<protein>
    <submittedName>
        <fullName evidence="2">Cytochrome C</fullName>
    </submittedName>
</protein>
<reference evidence="2 3" key="1">
    <citation type="submission" date="2018-05" db="EMBL/GenBank/DDBJ databases">
        <title>Complete Genome Sequence of Methylobacterium sp. 17Sr1-43.</title>
        <authorList>
            <person name="Srinivasan S."/>
        </authorList>
    </citation>
    <scope>NUCLEOTIDE SEQUENCE [LARGE SCALE GENOMIC DNA]</scope>
    <source>
        <strain evidence="2 3">17Sr1-43</strain>
    </source>
</reference>
<proteinExistence type="predicted"/>
<dbReference type="OrthoDB" id="9808603at2"/>
<dbReference type="RefSeq" id="WP_109953618.1">
    <property type="nucleotide sequence ID" value="NZ_CP029551.1"/>
</dbReference>
<dbReference type="SUPFAM" id="SSF46626">
    <property type="entry name" value="Cytochrome c"/>
    <property type="match status" value="1"/>
</dbReference>
<dbReference type="EMBL" id="CP029551">
    <property type="protein sequence ID" value="AWN38461.1"/>
    <property type="molecule type" value="Genomic_DNA"/>
</dbReference>
<dbReference type="InterPro" id="IPR036909">
    <property type="entry name" value="Cyt_c-like_dom_sf"/>
</dbReference>
<feature type="chain" id="PRO_5015922784" evidence="1">
    <location>
        <begin position="23"/>
        <end position="97"/>
    </location>
</feature>
<sequence>MRAPHPALALLVALVWGTGARAAETRPPPGASACTGCHAEGSAMGVLAGRSADEIAGALDAFRSGARPATLMNRIAKGFDAQESRAIAAWFAAQAPR</sequence>
<dbReference type="KEGG" id="meti:DK427_24270"/>
<dbReference type="GO" id="GO:0020037">
    <property type="term" value="F:heme binding"/>
    <property type="evidence" value="ECO:0007669"/>
    <property type="project" value="InterPro"/>
</dbReference>
<feature type="signal peptide" evidence="1">
    <location>
        <begin position="1"/>
        <end position="22"/>
    </location>
</feature>
<dbReference type="AlphaFoldDB" id="A0A2U8VYM0"/>
<gene>
    <name evidence="2" type="ORF">DK427_24270</name>
</gene>
<evidence type="ECO:0000256" key="1">
    <source>
        <dbReference type="SAM" id="SignalP"/>
    </source>
</evidence>
<keyword evidence="1" id="KW-0732">Signal</keyword>
<organism evidence="2 3">
    <name type="scientific">Methylobacterium radiodurans</name>
    <dbReference type="NCBI Taxonomy" id="2202828"/>
    <lineage>
        <taxon>Bacteria</taxon>
        <taxon>Pseudomonadati</taxon>
        <taxon>Pseudomonadota</taxon>
        <taxon>Alphaproteobacteria</taxon>
        <taxon>Hyphomicrobiales</taxon>
        <taxon>Methylobacteriaceae</taxon>
        <taxon>Methylobacterium</taxon>
    </lineage>
</organism>
<dbReference type="Proteomes" id="UP000246058">
    <property type="component" value="Chromosome"/>
</dbReference>
<keyword evidence="3" id="KW-1185">Reference proteome</keyword>
<accession>A0A2U8VYM0</accession>